<dbReference type="Gene3D" id="2.40.50.140">
    <property type="entry name" value="Nucleic acid-binding proteins"/>
    <property type="match status" value="1"/>
</dbReference>
<evidence type="ECO:0000313" key="1">
    <source>
        <dbReference type="EMBL" id="MBW8683537.1"/>
    </source>
</evidence>
<reference evidence="1 2" key="1">
    <citation type="submission" date="2021-08" db="EMBL/GenBank/DDBJ databases">
        <title>The genome sequence of Chitinophaga sp. B61.</title>
        <authorList>
            <person name="Zhang X."/>
        </authorList>
    </citation>
    <scope>NUCLEOTIDE SEQUENCE [LARGE SCALE GENOMIC DNA]</scope>
    <source>
        <strain evidence="1 2">B61</strain>
    </source>
</reference>
<dbReference type="CDD" id="cd04458">
    <property type="entry name" value="CSP_CDS"/>
    <property type="match status" value="1"/>
</dbReference>
<dbReference type="InterPro" id="IPR012340">
    <property type="entry name" value="NA-bd_OB-fold"/>
</dbReference>
<comment type="caution">
    <text evidence="1">The sequence shown here is derived from an EMBL/GenBank/DDBJ whole genome shotgun (WGS) entry which is preliminary data.</text>
</comment>
<gene>
    <name evidence="1" type="ORF">K1Y79_04245</name>
</gene>
<proteinExistence type="predicted"/>
<dbReference type="SUPFAM" id="SSF50249">
    <property type="entry name" value="Nucleic acid-binding proteins"/>
    <property type="match status" value="1"/>
</dbReference>
<accession>A0ABS7G9Y3</accession>
<dbReference type="InterPro" id="IPR002059">
    <property type="entry name" value="CSP_DNA-bd"/>
</dbReference>
<evidence type="ECO:0000313" key="2">
    <source>
        <dbReference type="Proteomes" id="UP000812961"/>
    </source>
</evidence>
<name>A0ABS7G9Y3_9BACT</name>
<dbReference type="RefSeq" id="WP_220248755.1">
    <property type="nucleotide sequence ID" value="NZ_JAICCF010000001.1"/>
</dbReference>
<protein>
    <submittedName>
        <fullName evidence="1">Cold shock domain-containing protein</fullName>
    </submittedName>
</protein>
<sequence length="1222" mass="142907">MIVGLVKWFDKEKGFGIVQSVSGEQAFIHKSEFVIMPEKILVATALVYEIKHGRQGRLEAAKAQPPSSFEDWRLIMELLGKEDTVKIEVDITVRKRYGGTFRKKELKSYGIKTFAAHQLLRTKSKEDIISIITKYFKKFIFEKAPHLFYEYAILVHNKIKGLALPDEKIILKEIFSFFNENKNSLMLFQAWSNNNPAILYFEPENEFYLDHIFGLEKKEVEFPVKELTVSFFREISPLIKQEHIQRVKALEIGDVALFEIFSIRSELFIDNQQLDEYLFLTKIIDSISNEELKTKCNLILATYRNLIPHITEDKLLFEICNRFPANETCKSVIMSWHHQSSSLTIILFKKFKEVGYPFDNIEESFYSKFIDTAPLVELKTLLNIYSSKYLISRLIEKIDFSKDEPLHQLKDLENLTDHSSLLEDKIRHLLTDIMADFSYFKLKKTASLIHHIGKDFFSHELLNAIEQVSVEQLPAALAGYSNNEKISSFYVFSNMLDAFRHSKECLFTVTAIDKQEGIFEEFVLKNAMPAVIIRAWEQDYIPSFIPYLRSQLNEFTDEHLSNIFEKDKLEKELVNEILEIRLKSGTKVEWILQMAHLHLDSGLFHKFDKAVFQKIGKEEYFDLWKKGIGKIFPKDSIVKLITENSQEIYNIHNWIRDNICSATDIGNVLLEITNSIIEVLDRKDFYIKMRCIKCLVDLDINYKKKIGENNRQFDNLILWFLELNEEFDLALLQRKFIYFSPADQIKIIKRLFYLKHQRKISFSIIELDAIVRADLDLFLANQKFNEDFVLDVSTSLVIELIKNYQSQGRFLADSELLKIVLHDIGRERRKKFKIEKYFEECLGRMNAEWDWKTNGTIFKQQNGNNTFFVIEFDYDSNLVNEVKNIPGRRYDSNTKKWIIPSSSEGQVLSFGKKNRFFFNYGANNYSNNPHLANFKRDEVPNGIKFCEGRIANSQDAMLLRGFWWCANQKCFQNCETEHLSPESDYNSLTLLDLLKIFEINVDENSNYGFFPHGKYYQLISQINRFNRLLEKLYCHECDEILFPVQSSNFAAYTVVRFSCNNNNCKQHGQEVYLNHCLDGKCNSIIDSRISKKCENGLYICNCCGGCCSHDMLNRRLNNLRTTGGSIHPNLVDCVNGQKGHKEKNEYFCYNCSELMTEVIDDITGGTHFFMCLNCNVEYHPSSAIKRPHLHLRRANYPKIRLSQIRGNRNNQNPQSDYPDFDL</sequence>
<organism evidence="1 2">
    <name type="scientific">Chitinophaga rhizophila</name>
    <dbReference type="NCBI Taxonomy" id="2866212"/>
    <lineage>
        <taxon>Bacteria</taxon>
        <taxon>Pseudomonadati</taxon>
        <taxon>Bacteroidota</taxon>
        <taxon>Chitinophagia</taxon>
        <taxon>Chitinophagales</taxon>
        <taxon>Chitinophagaceae</taxon>
        <taxon>Chitinophaga</taxon>
    </lineage>
</organism>
<keyword evidence="2" id="KW-1185">Reference proteome</keyword>
<dbReference type="Proteomes" id="UP000812961">
    <property type="component" value="Unassembled WGS sequence"/>
</dbReference>
<dbReference type="EMBL" id="JAICCF010000001">
    <property type="protein sequence ID" value="MBW8683537.1"/>
    <property type="molecule type" value="Genomic_DNA"/>
</dbReference>